<dbReference type="AlphaFoldDB" id="A0A8S8ZBH3"/>
<evidence type="ECO:0000313" key="3">
    <source>
        <dbReference type="Proteomes" id="UP000433876"/>
    </source>
</evidence>
<reference evidence="2 3" key="1">
    <citation type="submission" date="2017-07" db="EMBL/GenBank/DDBJ databases">
        <title>Genome sequence of the Sordaria macrospora wild type strain R19027.</title>
        <authorList>
            <person name="Nowrousian M."/>
            <person name="Teichert I."/>
            <person name="Kueck U."/>
        </authorList>
    </citation>
    <scope>NUCLEOTIDE SEQUENCE [LARGE SCALE GENOMIC DNA]</scope>
    <source>
        <strain evidence="2 3">R19027</strain>
        <tissue evidence="2">Mycelium</tissue>
    </source>
</reference>
<feature type="compositionally biased region" description="Polar residues" evidence="1">
    <location>
        <begin position="62"/>
        <end position="76"/>
    </location>
</feature>
<dbReference type="Proteomes" id="UP000433876">
    <property type="component" value="Unassembled WGS sequence"/>
</dbReference>
<gene>
    <name evidence="2" type="ORF">SMACR_06149</name>
</gene>
<feature type="compositionally biased region" description="Polar residues" evidence="1">
    <location>
        <begin position="1"/>
        <end position="17"/>
    </location>
</feature>
<dbReference type="EMBL" id="NMPR01000214">
    <property type="protein sequence ID" value="KAA8628017.1"/>
    <property type="molecule type" value="Genomic_DNA"/>
</dbReference>
<protein>
    <submittedName>
        <fullName evidence="2">Uncharacterized protein</fullName>
    </submittedName>
</protein>
<name>A0A8S8ZBH3_SORMA</name>
<feature type="region of interest" description="Disordered" evidence="1">
    <location>
        <begin position="1"/>
        <end position="76"/>
    </location>
</feature>
<dbReference type="VEuPathDB" id="FungiDB:SMAC_06149"/>
<sequence length="260" mass="28414">MALPGPQTSHHMNNQLAGQPERRGPGRPRRIPVRPPSQPVPIAPRPEAHHQDNARLEDQRAQSHLPTEQSHSENTGPTAQITLANTFSASASTGYAPHENPMPSSLICVGTREQHLGTLFFYLSPPEYKTDISIHGGNRSLELPGMALVSRHWPDECFISAQWLQTLELQAGLLPDHETRLVDTPQGIMVALRQVTMWFSLPQLHYGLPMVPVRATVLEHIGTGVTAIFGGSWVDIIFHMGNWKSGGASAMGFIPSCGGL</sequence>
<evidence type="ECO:0000256" key="1">
    <source>
        <dbReference type="SAM" id="MobiDB-lite"/>
    </source>
</evidence>
<organism evidence="2 3">
    <name type="scientific">Sordaria macrospora</name>
    <dbReference type="NCBI Taxonomy" id="5147"/>
    <lineage>
        <taxon>Eukaryota</taxon>
        <taxon>Fungi</taxon>
        <taxon>Dikarya</taxon>
        <taxon>Ascomycota</taxon>
        <taxon>Pezizomycotina</taxon>
        <taxon>Sordariomycetes</taxon>
        <taxon>Sordariomycetidae</taxon>
        <taxon>Sordariales</taxon>
        <taxon>Sordariaceae</taxon>
        <taxon>Sordaria</taxon>
    </lineage>
</organism>
<accession>A0A8S8ZBH3</accession>
<feature type="compositionally biased region" description="Basic and acidic residues" evidence="1">
    <location>
        <begin position="46"/>
        <end position="61"/>
    </location>
</feature>
<feature type="compositionally biased region" description="Pro residues" evidence="1">
    <location>
        <begin position="33"/>
        <end position="44"/>
    </location>
</feature>
<proteinExistence type="predicted"/>
<comment type="caution">
    <text evidence="2">The sequence shown here is derived from an EMBL/GenBank/DDBJ whole genome shotgun (WGS) entry which is preliminary data.</text>
</comment>
<evidence type="ECO:0000313" key="2">
    <source>
        <dbReference type="EMBL" id="KAA8628017.1"/>
    </source>
</evidence>